<feature type="transmembrane region" description="Helical" evidence="1">
    <location>
        <begin position="21"/>
        <end position="41"/>
    </location>
</feature>
<evidence type="ECO:0000313" key="2">
    <source>
        <dbReference type="EMBL" id="MFC3927458.1"/>
    </source>
</evidence>
<sequence>MKAIFDKRRSQFLSQLLKYSRYVFNDHFVLVLLVLAGFLMVQYRHLLENFPKVTWPVLVVLVLALVLVFSVGRLGTYIEPADHHFLLAKEVDLLSILNQAFKRSWGLWGSIQTVLIIMLAPILKALGLAVWQIGLLILLALGIRYLLLKRQQVKFVTEYGGLEWDRAIAFENKRKQSILTFFSLFTTVKGITTSTKRRAYLDGILEQFGKKSKQTWLYLYARAYFRSGDYLALTLRLLILSLLVLLFVEQKLLAAGLVLILNYLLLFQLLALFHHYDYHYLTGLFPQSESDKARELQSFLRVIGYGLTLLEVCFAMDIKAIGLILIGMIVICEGYLRFKLSKMIDEVL</sequence>
<dbReference type="InterPro" id="IPR010288">
    <property type="entry name" value="EcsB_ABC"/>
</dbReference>
<gene>
    <name evidence="2" type="ORF">ACFORF_02265</name>
</gene>
<feature type="transmembrane region" description="Helical" evidence="1">
    <location>
        <begin position="254"/>
        <end position="273"/>
    </location>
</feature>
<dbReference type="RefSeq" id="WP_380425034.1">
    <property type="nucleotide sequence ID" value="NZ_JBHRZV010000012.1"/>
</dbReference>
<feature type="transmembrane region" description="Helical" evidence="1">
    <location>
        <begin position="53"/>
        <end position="71"/>
    </location>
</feature>
<evidence type="ECO:0000256" key="1">
    <source>
        <dbReference type="SAM" id="Phobius"/>
    </source>
</evidence>
<reference evidence="3" key="1">
    <citation type="journal article" date="2019" name="Int. J. Syst. Evol. Microbiol.">
        <title>The Global Catalogue of Microorganisms (GCM) 10K type strain sequencing project: providing services to taxonomists for standard genome sequencing and annotation.</title>
        <authorList>
            <consortium name="The Broad Institute Genomics Platform"/>
            <consortium name="The Broad Institute Genome Sequencing Center for Infectious Disease"/>
            <person name="Wu L."/>
            <person name="Ma J."/>
        </authorList>
    </citation>
    <scope>NUCLEOTIDE SEQUENCE [LARGE SCALE GENOMIC DNA]</scope>
    <source>
        <strain evidence="3">CCUG 67170</strain>
    </source>
</reference>
<feature type="transmembrane region" description="Helical" evidence="1">
    <location>
        <begin position="230"/>
        <end position="248"/>
    </location>
</feature>
<proteinExistence type="predicted"/>
<feature type="transmembrane region" description="Helical" evidence="1">
    <location>
        <begin position="129"/>
        <end position="147"/>
    </location>
</feature>
<dbReference type="EMBL" id="JBHRZV010000012">
    <property type="protein sequence ID" value="MFC3927458.1"/>
    <property type="molecule type" value="Genomic_DNA"/>
</dbReference>
<name>A0ABV8CUG8_9STRE</name>
<protein>
    <submittedName>
        <fullName evidence="2">ABC transporter permease</fullName>
    </submittedName>
</protein>
<keyword evidence="1" id="KW-0812">Transmembrane</keyword>
<dbReference type="PIRSF" id="PIRSF037259">
    <property type="entry name" value="EcsB_ABC"/>
    <property type="match status" value="1"/>
</dbReference>
<dbReference type="Pfam" id="PF05975">
    <property type="entry name" value="EcsB"/>
    <property type="match status" value="2"/>
</dbReference>
<feature type="transmembrane region" description="Helical" evidence="1">
    <location>
        <begin position="302"/>
        <end position="331"/>
    </location>
</feature>
<keyword evidence="3" id="KW-1185">Reference proteome</keyword>
<keyword evidence="1" id="KW-1133">Transmembrane helix</keyword>
<evidence type="ECO:0000313" key="3">
    <source>
        <dbReference type="Proteomes" id="UP001595807"/>
    </source>
</evidence>
<accession>A0ABV8CUG8</accession>
<dbReference type="Proteomes" id="UP001595807">
    <property type="component" value="Unassembled WGS sequence"/>
</dbReference>
<organism evidence="2 3">
    <name type="scientific">Streptococcus caprae</name>
    <dbReference type="NCBI Taxonomy" id="1640501"/>
    <lineage>
        <taxon>Bacteria</taxon>
        <taxon>Bacillati</taxon>
        <taxon>Bacillota</taxon>
        <taxon>Bacilli</taxon>
        <taxon>Lactobacillales</taxon>
        <taxon>Streptococcaceae</taxon>
        <taxon>Streptococcus</taxon>
    </lineage>
</organism>
<comment type="caution">
    <text evidence="2">The sequence shown here is derived from an EMBL/GenBank/DDBJ whole genome shotgun (WGS) entry which is preliminary data.</text>
</comment>
<feature type="transmembrane region" description="Helical" evidence="1">
    <location>
        <begin position="105"/>
        <end position="123"/>
    </location>
</feature>
<keyword evidence="1" id="KW-0472">Membrane</keyword>